<name>A0ACC0CYC1_9PEZI</name>
<comment type="caution">
    <text evidence="1">The sequence shown here is derived from an EMBL/GenBank/DDBJ whole genome shotgun (WGS) entry which is preliminary data.</text>
</comment>
<dbReference type="EMBL" id="MU394326">
    <property type="protein sequence ID" value="KAI6085332.1"/>
    <property type="molecule type" value="Genomic_DNA"/>
</dbReference>
<gene>
    <name evidence="1" type="ORF">F4821DRAFT_279301</name>
</gene>
<sequence length="391" mass="42730">MTSVDPSARYIPLQGLSLAIVAVSLVFLFFSVLAVSGRTYIRRSEGVFGLDDGLMLFGTIVYIAAVALSSYAAFVGLGSRDDKLNAFFSEEGKKYFTIWILVYVHALATIKSSICITLLRIAGTRRAMRIAVWVLLAITWASYMVTFIGDLLVCRPIEATWKPELVLSGQAYCAPMELMIALSHTATGSTVATDLACAVLPGIILWNTQMNTKAKISAYILLSFASMASIVTIIRAFYITHYNTPLDNLLFWVGHIALLSNIEIGIGCIASSVPTLRRFFVHKGDSSQDSSRKPWDRRGSKSLITFGSLPNHDRGSGSRSKFRNPTDTGFSLATVHAQGDWERLQDADSAKNLETGGSHGQNGIRADYTYTVELSQSSKQGRSFYLSGEGI</sequence>
<accession>A0ACC0CYC1</accession>
<reference evidence="1 2" key="1">
    <citation type="journal article" date="2022" name="New Phytol.">
        <title>Ecological generalism drives hyperdiversity of secondary metabolite gene clusters in xylarialean endophytes.</title>
        <authorList>
            <person name="Franco M.E.E."/>
            <person name="Wisecaver J.H."/>
            <person name="Arnold A.E."/>
            <person name="Ju Y.M."/>
            <person name="Slot J.C."/>
            <person name="Ahrendt S."/>
            <person name="Moore L.P."/>
            <person name="Eastman K.E."/>
            <person name="Scott K."/>
            <person name="Konkel Z."/>
            <person name="Mondo S.J."/>
            <person name="Kuo A."/>
            <person name="Hayes R.D."/>
            <person name="Haridas S."/>
            <person name="Andreopoulos B."/>
            <person name="Riley R."/>
            <person name="LaButti K."/>
            <person name="Pangilinan J."/>
            <person name="Lipzen A."/>
            <person name="Amirebrahimi M."/>
            <person name="Yan J."/>
            <person name="Adam C."/>
            <person name="Keymanesh K."/>
            <person name="Ng V."/>
            <person name="Louie K."/>
            <person name="Northen T."/>
            <person name="Drula E."/>
            <person name="Henrissat B."/>
            <person name="Hsieh H.M."/>
            <person name="Youens-Clark K."/>
            <person name="Lutzoni F."/>
            <person name="Miadlikowska J."/>
            <person name="Eastwood D.C."/>
            <person name="Hamelin R.C."/>
            <person name="Grigoriev I.V."/>
            <person name="U'Ren J.M."/>
        </authorList>
    </citation>
    <scope>NUCLEOTIDE SEQUENCE [LARGE SCALE GENOMIC DNA]</scope>
    <source>
        <strain evidence="1 2">ER1909</strain>
    </source>
</reference>
<organism evidence="1 2">
    <name type="scientific">Hypoxylon rubiginosum</name>
    <dbReference type="NCBI Taxonomy" id="110542"/>
    <lineage>
        <taxon>Eukaryota</taxon>
        <taxon>Fungi</taxon>
        <taxon>Dikarya</taxon>
        <taxon>Ascomycota</taxon>
        <taxon>Pezizomycotina</taxon>
        <taxon>Sordariomycetes</taxon>
        <taxon>Xylariomycetidae</taxon>
        <taxon>Xylariales</taxon>
        <taxon>Hypoxylaceae</taxon>
        <taxon>Hypoxylon</taxon>
    </lineage>
</organism>
<proteinExistence type="predicted"/>
<dbReference type="Proteomes" id="UP001497680">
    <property type="component" value="Unassembled WGS sequence"/>
</dbReference>
<protein>
    <submittedName>
        <fullName evidence="1">Uncharacterized protein</fullName>
    </submittedName>
</protein>
<evidence type="ECO:0000313" key="1">
    <source>
        <dbReference type="EMBL" id="KAI6085332.1"/>
    </source>
</evidence>
<evidence type="ECO:0000313" key="2">
    <source>
        <dbReference type="Proteomes" id="UP001497680"/>
    </source>
</evidence>
<keyword evidence="2" id="KW-1185">Reference proteome</keyword>